<evidence type="ECO:0000259" key="5">
    <source>
        <dbReference type="Pfam" id="PF14479"/>
    </source>
</evidence>
<evidence type="ECO:0000256" key="3">
    <source>
        <dbReference type="PROSITE-ProRule" id="PRU00339"/>
    </source>
</evidence>
<accession>A0AAD5YVE9</accession>
<feature type="repeat" description="TPR" evidence="3">
    <location>
        <begin position="600"/>
        <end position="633"/>
    </location>
</feature>
<dbReference type="GO" id="GO:0006620">
    <property type="term" value="P:post-translational protein targeting to endoplasmic reticulum membrane"/>
    <property type="evidence" value="ECO:0007669"/>
    <property type="project" value="TreeGrafter"/>
</dbReference>
<dbReference type="Gene3D" id="1.25.40.10">
    <property type="entry name" value="Tetratricopeptide repeat domain"/>
    <property type="match status" value="1"/>
</dbReference>
<keyword evidence="2 3" id="KW-0802">TPR repeat</keyword>
<dbReference type="Gene3D" id="1.20.120.1020">
    <property type="entry name" value="Prion-inhibition and propagation, HeLo domain"/>
    <property type="match status" value="1"/>
</dbReference>
<feature type="domain" description="Prion-inhibition and propagation HeLo" evidence="5">
    <location>
        <begin position="5"/>
        <end position="207"/>
    </location>
</feature>
<dbReference type="PANTHER" id="PTHR45831:SF2">
    <property type="entry name" value="LD24721P"/>
    <property type="match status" value="1"/>
</dbReference>
<keyword evidence="1" id="KW-0677">Repeat</keyword>
<name>A0AAD5YVE9_9AGAR</name>
<reference evidence="6" key="1">
    <citation type="submission" date="2022-07" db="EMBL/GenBank/DDBJ databases">
        <title>Genome Sequence of Leucocoprinus birnbaumii.</title>
        <authorList>
            <person name="Buettner E."/>
        </authorList>
    </citation>
    <scope>NUCLEOTIDE SEQUENCE</scope>
    <source>
        <strain evidence="6">VT141</strain>
    </source>
</reference>
<dbReference type="SMART" id="SM00028">
    <property type="entry name" value="TPR"/>
    <property type="match status" value="3"/>
</dbReference>
<dbReference type="InterPro" id="IPR038305">
    <property type="entry name" value="HeLo_sf"/>
</dbReference>
<dbReference type="InterPro" id="IPR029498">
    <property type="entry name" value="HeLo_dom"/>
</dbReference>
<evidence type="ECO:0000256" key="2">
    <source>
        <dbReference type="ARBA" id="ARBA00022803"/>
    </source>
</evidence>
<evidence type="ECO:0000313" key="6">
    <source>
        <dbReference type="EMBL" id="KAJ3566753.1"/>
    </source>
</evidence>
<sequence length="873" mass="99556">MDVTGLVIGVVALWETCVQVFEVINFSRQYGMDYEILSIKLEVERVRLLTWGQAVGLSGVANDADKRLNDTQIHSAVVKLLGCIHRIFEDSERLQSKYGLRPSGDGERGLTNTDEQPSQSQMILGGVFKRAYENLRRVAMERQRSTHVIRKTRWAVYDRKKFMELVAEVRGFNDSLESLFPDAKLRMREVMRRDIDEAMEIRDLQLLQEATAGEQGLEDISETASGRLEALGTTISARTELLSDSQSIQTTSERDQDEGDWETVKDEDEGSPGNNQPLKKEDGAKVAVEEQDELAKRLREIELYVEKKSSGALTLSRIGPFGGLSHCSAHVYWDGDKSDDDRWSPWADKDKGFVPISHECFNLYKRKKYMQKSRKEKYETLDSEDYVLLDPESHIKFENINPGTVTVEGYGIECWDFENQKPREDRIFVNCADLPVLQARTLLRRIDELQTNPGKFGWSPVEEELDLKQFVGTLGITYVNPAYEKERERWIGDLYSVLNRTDIFADFTRDSSVGMQWAVPSSNDSIGTWNFLCQIVVAWELATRLKYLGGGGWSGFTARVLATLIVSDLWLKHVKVVLSDATVPTKDLKKAETAAERKQAEGFKKKGDDAYKKKKYEEASEIYTEAMKIDLTNVVYRCNRAAAQAGLENWMNVEEDAYVATQLDPKYAKAWSWLGMARLKLGHAKRAEKAYEKALQVAGKDATSAMRQGLADSQAKIKETVRAINSETDKAKRHAMRCEYLDQDFEIFGKVPEFHSLIHAQQVEGLLLFAEKMKWPYINEVRDYAEDVYISLRAGGTVNMHLHDWLYGIVLPGKWYSFKIMTALVLCTASIKEKVGVAHYYDSWARIGMSTRCPRTLRLDWSLPTCRVRFSRP</sequence>
<dbReference type="GO" id="GO:0072380">
    <property type="term" value="C:TRC complex"/>
    <property type="evidence" value="ECO:0007669"/>
    <property type="project" value="TreeGrafter"/>
</dbReference>
<dbReference type="Proteomes" id="UP001213000">
    <property type="component" value="Unassembled WGS sequence"/>
</dbReference>
<feature type="repeat" description="TPR" evidence="3">
    <location>
        <begin position="668"/>
        <end position="701"/>
    </location>
</feature>
<dbReference type="InterPro" id="IPR019734">
    <property type="entry name" value="TPR_rpt"/>
</dbReference>
<dbReference type="PROSITE" id="PS50005">
    <property type="entry name" value="TPR"/>
    <property type="match status" value="2"/>
</dbReference>
<feature type="compositionally biased region" description="Acidic residues" evidence="4">
    <location>
        <begin position="255"/>
        <end position="270"/>
    </location>
</feature>
<dbReference type="GO" id="GO:0060090">
    <property type="term" value="F:molecular adaptor activity"/>
    <property type="evidence" value="ECO:0007669"/>
    <property type="project" value="TreeGrafter"/>
</dbReference>
<protein>
    <recommendedName>
        <fullName evidence="5">Prion-inhibition and propagation HeLo domain-containing protein</fullName>
    </recommendedName>
</protein>
<organism evidence="6 7">
    <name type="scientific">Leucocoprinus birnbaumii</name>
    <dbReference type="NCBI Taxonomy" id="56174"/>
    <lineage>
        <taxon>Eukaryota</taxon>
        <taxon>Fungi</taxon>
        <taxon>Dikarya</taxon>
        <taxon>Basidiomycota</taxon>
        <taxon>Agaricomycotina</taxon>
        <taxon>Agaricomycetes</taxon>
        <taxon>Agaricomycetidae</taxon>
        <taxon>Agaricales</taxon>
        <taxon>Agaricineae</taxon>
        <taxon>Agaricaceae</taxon>
        <taxon>Leucocoprinus</taxon>
    </lineage>
</organism>
<dbReference type="InterPro" id="IPR011990">
    <property type="entry name" value="TPR-like_helical_dom_sf"/>
</dbReference>
<feature type="region of interest" description="Disordered" evidence="4">
    <location>
        <begin position="98"/>
        <end position="117"/>
    </location>
</feature>
<dbReference type="InterPro" id="IPR047150">
    <property type="entry name" value="SGT"/>
</dbReference>
<keyword evidence="7" id="KW-1185">Reference proteome</keyword>
<evidence type="ECO:0000313" key="7">
    <source>
        <dbReference type="Proteomes" id="UP001213000"/>
    </source>
</evidence>
<comment type="caution">
    <text evidence="6">The sequence shown here is derived from an EMBL/GenBank/DDBJ whole genome shotgun (WGS) entry which is preliminary data.</text>
</comment>
<dbReference type="AlphaFoldDB" id="A0AAD5YVE9"/>
<dbReference type="Pfam" id="PF07719">
    <property type="entry name" value="TPR_2"/>
    <property type="match status" value="1"/>
</dbReference>
<evidence type="ECO:0000256" key="1">
    <source>
        <dbReference type="ARBA" id="ARBA00022737"/>
    </source>
</evidence>
<dbReference type="InterPro" id="IPR013105">
    <property type="entry name" value="TPR_2"/>
</dbReference>
<dbReference type="PANTHER" id="PTHR45831">
    <property type="entry name" value="LD24721P"/>
    <property type="match status" value="1"/>
</dbReference>
<feature type="region of interest" description="Disordered" evidence="4">
    <location>
        <begin position="241"/>
        <end position="285"/>
    </location>
</feature>
<dbReference type="SUPFAM" id="SSF48452">
    <property type="entry name" value="TPR-like"/>
    <property type="match status" value="1"/>
</dbReference>
<gene>
    <name evidence="6" type="ORF">NP233_g6809</name>
</gene>
<dbReference type="Pfam" id="PF14479">
    <property type="entry name" value="HeLo"/>
    <property type="match status" value="1"/>
</dbReference>
<dbReference type="GO" id="GO:0016020">
    <property type="term" value="C:membrane"/>
    <property type="evidence" value="ECO:0007669"/>
    <property type="project" value="TreeGrafter"/>
</dbReference>
<proteinExistence type="predicted"/>
<dbReference type="EMBL" id="JANIEX010000463">
    <property type="protein sequence ID" value="KAJ3566753.1"/>
    <property type="molecule type" value="Genomic_DNA"/>
</dbReference>
<feature type="compositionally biased region" description="Polar residues" evidence="4">
    <location>
        <begin position="241"/>
        <end position="251"/>
    </location>
</feature>
<evidence type="ECO:0000256" key="4">
    <source>
        <dbReference type="SAM" id="MobiDB-lite"/>
    </source>
</evidence>